<keyword evidence="1" id="KW-0732">Signal</keyword>
<dbReference type="EMBL" id="CP048836">
    <property type="protein sequence ID" value="QID18261.1"/>
    <property type="molecule type" value="Genomic_DNA"/>
</dbReference>
<feature type="chain" id="PRO_5025366922" evidence="1">
    <location>
        <begin position="20"/>
        <end position="244"/>
    </location>
</feature>
<dbReference type="InterPro" id="IPR036249">
    <property type="entry name" value="Thioredoxin-like_sf"/>
</dbReference>
<dbReference type="PROSITE" id="PS51257">
    <property type="entry name" value="PROKAR_LIPOPROTEIN"/>
    <property type="match status" value="1"/>
</dbReference>
<protein>
    <submittedName>
        <fullName evidence="2">DUF1223 domain-containing protein</fullName>
    </submittedName>
</protein>
<dbReference type="AlphaFoldDB" id="A0A6C1B3M1"/>
<dbReference type="Pfam" id="PF06764">
    <property type="entry name" value="DUF1223"/>
    <property type="match status" value="1"/>
</dbReference>
<dbReference type="RefSeq" id="WP_173765748.1">
    <property type="nucleotide sequence ID" value="NZ_CP048836.1"/>
</dbReference>
<organism evidence="2 3">
    <name type="scientific">Nitrogeniibacter mangrovi</name>
    <dbReference type="NCBI Taxonomy" id="2016596"/>
    <lineage>
        <taxon>Bacteria</taxon>
        <taxon>Pseudomonadati</taxon>
        <taxon>Pseudomonadota</taxon>
        <taxon>Betaproteobacteria</taxon>
        <taxon>Rhodocyclales</taxon>
        <taxon>Zoogloeaceae</taxon>
        <taxon>Nitrogeniibacter</taxon>
    </lineage>
</organism>
<gene>
    <name evidence="2" type="ORF">G3580_11805</name>
</gene>
<evidence type="ECO:0000313" key="2">
    <source>
        <dbReference type="EMBL" id="QID18261.1"/>
    </source>
</evidence>
<evidence type="ECO:0000256" key="1">
    <source>
        <dbReference type="SAM" id="SignalP"/>
    </source>
</evidence>
<dbReference type="PANTHER" id="PTHR36057">
    <property type="match status" value="1"/>
</dbReference>
<feature type="signal peptide" evidence="1">
    <location>
        <begin position="1"/>
        <end position="19"/>
    </location>
</feature>
<dbReference type="Proteomes" id="UP000501991">
    <property type="component" value="Chromosome"/>
</dbReference>
<name>A0A6C1B3M1_9RHOO</name>
<accession>A0A6C1B3M1</accession>
<dbReference type="KEGG" id="azq:G3580_11805"/>
<reference evidence="2 3" key="1">
    <citation type="submission" date="2020-02" db="EMBL/GenBank/DDBJ databases">
        <title>Nitrogenibacter mangrovi gen. nov., sp. nov. isolated from mangrove sediment, a denitrifying betaproteobacterium.</title>
        <authorList>
            <person name="Liao H."/>
            <person name="Tian Y."/>
        </authorList>
    </citation>
    <scope>NUCLEOTIDE SEQUENCE [LARGE SCALE GENOMIC DNA]</scope>
    <source>
        <strain evidence="2 3">M9-3-2</strain>
    </source>
</reference>
<dbReference type="PANTHER" id="PTHR36057:SF1">
    <property type="entry name" value="LIPOPROTEIN LIPID ATTACHMENT SITE-LIKE PROTEIN, PUTATIVE (DUF1223)-RELATED"/>
    <property type="match status" value="1"/>
</dbReference>
<dbReference type="SUPFAM" id="SSF52833">
    <property type="entry name" value="Thioredoxin-like"/>
    <property type="match status" value="1"/>
</dbReference>
<dbReference type="InterPro" id="IPR010634">
    <property type="entry name" value="DUF1223"/>
</dbReference>
<proteinExistence type="predicted"/>
<sequence>MRPLPSIILAGLLAAPLGAALGGSCEVTSAPTRTPLIELYTSEGCSSCPPADRWLGHFRQADDVVALAFHVDYWDNLGWPDRFADPRNSQRQRDWARLTGASTVYTPQILVNGVDARAWRGGDPLAGQHGRPAGARIHLQARMDDSGTTVTANASSADAHTRLLVARYENGHETAVHAGENRGATLHHDFVAREWFTRALPASGPLKAQWRFQAGEHAGGIAAFVEDTRTGEVLQAVALPDCRG</sequence>
<keyword evidence="3" id="KW-1185">Reference proteome</keyword>
<evidence type="ECO:0000313" key="3">
    <source>
        <dbReference type="Proteomes" id="UP000501991"/>
    </source>
</evidence>